<feature type="region of interest" description="Disordered" evidence="1">
    <location>
        <begin position="54"/>
        <end position="129"/>
    </location>
</feature>
<dbReference type="Proteomes" id="UP000494206">
    <property type="component" value="Unassembled WGS sequence"/>
</dbReference>
<dbReference type="OrthoDB" id="5806033at2759"/>
<protein>
    <submittedName>
        <fullName evidence="2">Uncharacterized protein</fullName>
    </submittedName>
</protein>
<keyword evidence="3" id="KW-1185">Reference proteome</keyword>
<evidence type="ECO:0000313" key="3">
    <source>
        <dbReference type="Proteomes" id="UP000494206"/>
    </source>
</evidence>
<proteinExistence type="predicted"/>
<sequence>MMCVNTNTVASSSSAAVVNHNNNNNEEIKPARPKRDFRFKVIEVQTGPKWFVWPSRNRGSSEDVDENHNKEAKKEEPDFATVSQNGYGALRRNVMRQSKRKQDQESIAQRTASEPAAARRIPTKKDKAVTEPISQVSSMFKIISIDKQWESFDVSDDDEENSNVRTISVTCLSDSGERRWTTSI</sequence>
<feature type="compositionally biased region" description="Basic and acidic residues" evidence="1">
    <location>
        <begin position="66"/>
        <end position="77"/>
    </location>
</feature>
<accession>A0A8S1FBS3</accession>
<comment type="caution">
    <text evidence="2">The sequence shown here is derived from an EMBL/GenBank/DDBJ whole genome shotgun (WGS) entry which is preliminary data.</text>
</comment>
<evidence type="ECO:0000256" key="1">
    <source>
        <dbReference type="SAM" id="MobiDB-lite"/>
    </source>
</evidence>
<gene>
    <name evidence="2" type="ORF">CBOVIS_LOCUS12813</name>
</gene>
<reference evidence="2 3" key="1">
    <citation type="submission" date="2020-04" db="EMBL/GenBank/DDBJ databases">
        <authorList>
            <person name="Laetsch R D."/>
            <person name="Stevens L."/>
            <person name="Kumar S."/>
            <person name="Blaxter L. M."/>
        </authorList>
    </citation>
    <scope>NUCLEOTIDE SEQUENCE [LARGE SCALE GENOMIC DNA]</scope>
</reference>
<organism evidence="2 3">
    <name type="scientific">Caenorhabditis bovis</name>
    <dbReference type="NCBI Taxonomy" id="2654633"/>
    <lineage>
        <taxon>Eukaryota</taxon>
        <taxon>Metazoa</taxon>
        <taxon>Ecdysozoa</taxon>
        <taxon>Nematoda</taxon>
        <taxon>Chromadorea</taxon>
        <taxon>Rhabditida</taxon>
        <taxon>Rhabditina</taxon>
        <taxon>Rhabditomorpha</taxon>
        <taxon>Rhabditoidea</taxon>
        <taxon>Rhabditidae</taxon>
        <taxon>Peloderinae</taxon>
        <taxon>Caenorhabditis</taxon>
    </lineage>
</organism>
<dbReference type="EMBL" id="CADEPM010000013">
    <property type="protein sequence ID" value="CAB3411419.1"/>
    <property type="molecule type" value="Genomic_DNA"/>
</dbReference>
<evidence type="ECO:0000313" key="2">
    <source>
        <dbReference type="EMBL" id="CAB3411419.1"/>
    </source>
</evidence>
<name>A0A8S1FBS3_9PELO</name>
<dbReference type="AlphaFoldDB" id="A0A8S1FBS3"/>